<proteinExistence type="predicted"/>
<sequence length="1300" mass="143879">MWKVRELADKVTNVVMNYTEVEAKVREATNDDAWGPTGALMLEIAQATFTFEHFPEVMTMLWKRMLQDNKKNWRRTYKSLLLLNYLVRNGSERVVTSSREHIYDLRGLENYVYVDEFGKDQGINIRHKVKELIDFIQDDDKLREERKKAKKNKDKYIGLSSDAMGLKGIGERWENSGGGGGGGGNRDMYDWSESSRRDDYENSDDGERYDSEGEVPVPGRRMATAKEYHDAADNSSGNSNEEPKRTWANPGLSAAASIPPALKKPNGSSPAKKPATPSRKVDLGAAATFGKVEIPAPIIEPPPTKPNTNLIEDLGDDLFGESKPSGNTNSEFGDFANAFPSPPVASESSEPVSKDDFADFSSAFSGRESSASAIPAAIGTTPFPRPPSTGWPTVPAPSAQQPSSLVNGAPSESTSNSDLLMGLSGPSSVSPIASSVPPMFQTASPFGQGASLMSGSQSLPLSGNPLDEIDAIPIGVVKSDRSRVDSAARDCIEALSQVSSLQEAEPLLLKVVRLLPGYTEQKMLGLDVEVENYEEFGNGSYSALLQRALSLRGFHDSPTVNRLFICHGSSLSMFSESLHHLIESLKDSHFPSNKTDSIINIMHGLVTSDALVTVVIRCCTEDFGHPIKKSRFEAVFDQVSQNIASLPERIANKTQGRFTEKFSLQNYGSALLSQVIKVLSILNEVRKFVPVDSKPIAVLLGKLSSCILIDQNRENIVSILDEWVSTKCDFTQLINEVLINLKQTYVERFAVSILQYSSRAEELLGPKLIEVSPAWKYVICKKLPYLSFSNDTFLISNLVKYLNFTQMLLPMIKQMISVWGDRSALNHTPYHQHLYLTRMIILSIKLVCERIKEDEKLSNELIAEMSHAIPNHLESLVPNVRAIGMVTGELVINAIKQADSENSLKFDYSQMNSEQAELAEELRNLDFVVRDDVKTCSEVLESLILTETSSSNRETDKEDKNDEELDSDDDFESYDLSNDVKSSVMKQPKYLRDLMEGLVESKDVDIFVESVKIAPSLISKQLGKDDSSLALEFIQLFVTLSENFHCENFEQLRFEALVSTVLAFPGPCAEYVCSQFHSPVGKYAISTRMLLLETIRAAAIELSKVGSNEKSGLSTAAEKSIQLKIIGKTRKIASATVIKEGVENQFSKVAGSFFYPLIRGKNQNFQVLYQPTQNSHDDTSILLEGLLKTLAVVLVSSQNIGYESLKMAIELLEGVWLLRFHPSSSIIYAVIICVAAVGTAVPTNLIDKILDDLIECREWLNTVVKSQADQSLCVLAQEVSLYLSHKVSEFFNLNKNVLDF</sequence>
<dbReference type="GO" id="GO:0030125">
    <property type="term" value="C:clathrin vesicle coat"/>
    <property type="evidence" value="ECO:0007669"/>
    <property type="project" value="TreeGrafter"/>
</dbReference>
<dbReference type="GO" id="GO:0005886">
    <property type="term" value="C:plasma membrane"/>
    <property type="evidence" value="ECO:0007669"/>
    <property type="project" value="TreeGrafter"/>
</dbReference>
<evidence type="ECO:0000259" key="2">
    <source>
        <dbReference type="PROSITE" id="PS50942"/>
    </source>
</evidence>
<feature type="region of interest" description="Disordered" evidence="1">
    <location>
        <begin position="170"/>
        <end position="281"/>
    </location>
</feature>
<reference evidence="3" key="2">
    <citation type="submission" date="2014-07" db="EMBL/GenBank/DDBJ databases">
        <authorList>
            <person name="Hull J."/>
        </authorList>
    </citation>
    <scope>NUCLEOTIDE SEQUENCE</scope>
</reference>
<dbReference type="GO" id="GO:0006897">
    <property type="term" value="P:endocytosis"/>
    <property type="evidence" value="ECO:0007669"/>
    <property type="project" value="TreeGrafter"/>
</dbReference>
<dbReference type="InterPro" id="IPR019337">
    <property type="entry name" value="Telomere_length_regulation_dom"/>
</dbReference>
<accession>A0A0A9XLG6</accession>
<dbReference type="GO" id="GO:0005768">
    <property type="term" value="C:endosome"/>
    <property type="evidence" value="ECO:0007669"/>
    <property type="project" value="TreeGrafter"/>
</dbReference>
<name>A0A0A9XLG6_LYGHE</name>
<organism evidence="3">
    <name type="scientific">Lygus hesperus</name>
    <name type="common">Western plant bug</name>
    <dbReference type="NCBI Taxonomy" id="30085"/>
    <lineage>
        <taxon>Eukaryota</taxon>
        <taxon>Metazoa</taxon>
        <taxon>Ecdysozoa</taxon>
        <taxon>Arthropoda</taxon>
        <taxon>Hexapoda</taxon>
        <taxon>Insecta</taxon>
        <taxon>Pterygota</taxon>
        <taxon>Neoptera</taxon>
        <taxon>Paraneoptera</taxon>
        <taxon>Hemiptera</taxon>
        <taxon>Heteroptera</taxon>
        <taxon>Panheteroptera</taxon>
        <taxon>Cimicomorpha</taxon>
        <taxon>Miridae</taxon>
        <taxon>Mirini</taxon>
        <taxon>Lygus</taxon>
    </lineage>
</organism>
<dbReference type="EMBL" id="GBHO01022790">
    <property type="protein sequence ID" value="JAG20814.1"/>
    <property type="molecule type" value="Transcribed_RNA"/>
</dbReference>
<dbReference type="CDD" id="cd16989">
    <property type="entry name" value="ENTH_EpsinR"/>
    <property type="match status" value="1"/>
</dbReference>
<dbReference type="Pfam" id="PF01417">
    <property type="entry name" value="ENTH"/>
    <property type="match status" value="1"/>
</dbReference>
<dbReference type="Gene3D" id="1.25.40.90">
    <property type="match status" value="1"/>
</dbReference>
<protein>
    <submittedName>
        <fullName evidence="3">Clathrin interactor 1</fullName>
    </submittedName>
</protein>
<dbReference type="InterPro" id="IPR008942">
    <property type="entry name" value="ENTH_VHS"/>
</dbReference>
<evidence type="ECO:0000313" key="3">
    <source>
        <dbReference type="EMBL" id="JAG20814.1"/>
    </source>
</evidence>
<dbReference type="InterPro" id="IPR013809">
    <property type="entry name" value="ENTH"/>
</dbReference>
<dbReference type="PANTHER" id="PTHR12276:SF45">
    <property type="entry name" value="CLATHRIN INTERACTOR 1"/>
    <property type="match status" value="1"/>
</dbReference>
<reference evidence="3" key="1">
    <citation type="journal article" date="2014" name="PLoS ONE">
        <title>Transcriptome-Based Identification of ABC Transporters in the Western Tarnished Plant Bug Lygus hesperus.</title>
        <authorList>
            <person name="Hull J.J."/>
            <person name="Chaney K."/>
            <person name="Geib S.M."/>
            <person name="Fabrick J.A."/>
            <person name="Brent C.S."/>
            <person name="Walsh D."/>
            <person name="Lavine L.C."/>
        </authorList>
    </citation>
    <scope>NUCLEOTIDE SEQUENCE</scope>
</reference>
<dbReference type="SMART" id="SM00273">
    <property type="entry name" value="ENTH"/>
    <property type="match status" value="1"/>
</dbReference>
<dbReference type="PROSITE" id="PS50942">
    <property type="entry name" value="ENTH"/>
    <property type="match status" value="1"/>
</dbReference>
<dbReference type="InterPro" id="IPR038528">
    <property type="entry name" value="TEL2_C_sf"/>
</dbReference>
<dbReference type="FunFam" id="1.25.40.90:FF:000006">
    <property type="entry name" value="Clathrin interactor 1"/>
    <property type="match status" value="1"/>
</dbReference>
<feature type="domain" description="ENTH" evidence="2">
    <location>
        <begin position="13"/>
        <end position="146"/>
    </location>
</feature>
<feature type="compositionally biased region" description="Polar residues" evidence="1">
    <location>
        <begin position="398"/>
        <end position="418"/>
    </location>
</feature>
<dbReference type="SUPFAM" id="SSF48464">
    <property type="entry name" value="ENTH/VHS domain"/>
    <property type="match status" value="1"/>
</dbReference>
<feature type="compositionally biased region" description="Gly residues" evidence="1">
    <location>
        <begin position="176"/>
        <end position="185"/>
    </location>
</feature>
<dbReference type="Pfam" id="PF10193">
    <property type="entry name" value="Telomere_reg-2"/>
    <property type="match status" value="1"/>
</dbReference>
<gene>
    <name evidence="3" type="primary">CLINT1_3</name>
    <name evidence="3" type="ORF">CM83_77208</name>
</gene>
<feature type="compositionally biased region" description="Low complexity" evidence="1">
    <location>
        <begin position="361"/>
        <end position="373"/>
    </location>
</feature>
<dbReference type="Gene3D" id="1.25.40.720">
    <property type="entry name" value="Telomere length regulation protein 2, C-terminal domain"/>
    <property type="match status" value="1"/>
</dbReference>
<feature type="compositionally biased region" description="Acidic residues" evidence="1">
    <location>
        <begin position="961"/>
        <end position="973"/>
    </location>
</feature>
<dbReference type="GO" id="GO:0005543">
    <property type="term" value="F:phospholipid binding"/>
    <property type="evidence" value="ECO:0007669"/>
    <property type="project" value="TreeGrafter"/>
</dbReference>
<dbReference type="PANTHER" id="PTHR12276">
    <property type="entry name" value="EPSIN/ENT-RELATED"/>
    <property type="match status" value="1"/>
</dbReference>
<feature type="region of interest" description="Disordered" evidence="1">
    <location>
        <begin position="294"/>
        <end position="432"/>
    </location>
</feature>
<feature type="region of interest" description="Disordered" evidence="1">
    <location>
        <begin position="949"/>
        <end position="974"/>
    </location>
</feature>
<evidence type="ECO:0000256" key="1">
    <source>
        <dbReference type="SAM" id="MobiDB-lite"/>
    </source>
</evidence>
<feature type="compositionally biased region" description="Basic and acidic residues" evidence="1">
    <location>
        <begin position="187"/>
        <end position="211"/>
    </location>
</feature>
<dbReference type="GO" id="GO:0030276">
    <property type="term" value="F:clathrin binding"/>
    <property type="evidence" value="ECO:0007669"/>
    <property type="project" value="TreeGrafter"/>
</dbReference>